<accession>A0ABV8JQ47</accession>
<dbReference type="RefSeq" id="WP_192460199.1">
    <property type="nucleotide sequence ID" value="NZ_JACYFJ010000001.1"/>
</dbReference>
<keyword evidence="2" id="KW-1185">Reference proteome</keyword>
<dbReference type="EMBL" id="JBHSAW010000004">
    <property type="protein sequence ID" value="MFC4096196.1"/>
    <property type="molecule type" value="Genomic_DNA"/>
</dbReference>
<comment type="caution">
    <text evidence="1">The sequence shown here is derived from an EMBL/GenBank/DDBJ whole genome shotgun (WGS) entry which is preliminary data.</text>
</comment>
<protein>
    <submittedName>
        <fullName evidence="1">Uncharacterized protein</fullName>
    </submittedName>
</protein>
<evidence type="ECO:0000313" key="2">
    <source>
        <dbReference type="Proteomes" id="UP001595814"/>
    </source>
</evidence>
<organism evidence="1 2">
    <name type="scientific">Euzebyella saccharophila</name>
    <dbReference type="NCBI Taxonomy" id="679664"/>
    <lineage>
        <taxon>Bacteria</taxon>
        <taxon>Pseudomonadati</taxon>
        <taxon>Bacteroidota</taxon>
        <taxon>Flavobacteriia</taxon>
        <taxon>Flavobacteriales</taxon>
        <taxon>Flavobacteriaceae</taxon>
        <taxon>Euzebyella</taxon>
    </lineage>
</organism>
<evidence type="ECO:0000313" key="1">
    <source>
        <dbReference type="EMBL" id="MFC4096196.1"/>
    </source>
</evidence>
<proteinExistence type="predicted"/>
<dbReference type="Proteomes" id="UP001595814">
    <property type="component" value="Unassembled WGS sequence"/>
</dbReference>
<name>A0ABV8JQ47_9FLAO</name>
<reference evidence="2" key="1">
    <citation type="journal article" date="2019" name="Int. J. Syst. Evol. Microbiol.">
        <title>The Global Catalogue of Microorganisms (GCM) 10K type strain sequencing project: providing services to taxonomists for standard genome sequencing and annotation.</title>
        <authorList>
            <consortium name="The Broad Institute Genomics Platform"/>
            <consortium name="The Broad Institute Genome Sequencing Center for Infectious Disease"/>
            <person name="Wu L."/>
            <person name="Ma J."/>
        </authorList>
    </citation>
    <scope>NUCLEOTIDE SEQUENCE [LARGE SCALE GENOMIC DNA]</scope>
    <source>
        <strain evidence="2">CECT 7477</strain>
    </source>
</reference>
<sequence length="117" mass="13610">MNSDYANGLDVLEDAVKNTLYPNLVLQLKKDFVLANIDFEISDGIVPNKLFQKLKEKVYYLIMEKFGEYLNLLYVVDVPERLFKQIQVTDVVEVADQVSGLILKREFQKVFLKKKYG</sequence>
<gene>
    <name evidence="1" type="ORF">ACFOUT_09935</name>
</gene>